<feature type="compositionally biased region" description="Basic and acidic residues" evidence="1">
    <location>
        <begin position="42"/>
        <end position="60"/>
    </location>
</feature>
<feature type="region of interest" description="Disordered" evidence="1">
    <location>
        <begin position="1"/>
        <end position="111"/>
    </location>
</feature>
<keyword evidence="2" id="KW-1185">Reference proteome</keyword>
<proteinExistence type="predicted"/>
<feature type="compositionally biased region" description="Polar residues" evidence="1">
    <location>
        <begin position="97"/>
        <end position="111"/>
    </location>
</feature>
<evidence type="ECO:0000313" key="2">
    <source>
        <dbReference type="Proteomes" id="UP000887566"/>
    </source>
</evidence>
<dbReference type="WBParaSite" id="PSAMB.scaffold6229size9922.g28111.t1">
    <property type="protein sequence ID" value="PSAMB.scaffold6229size9922.g28111.t1"/>
    <property type="gene ID" value="PSAMB.scaffold6229size9922.g28111"/>
</dbReference>
<feature type="compositionally biased region" description="Basic and acidic residues" evidence="1">
    <location>
        <begin position="73"/>
        <end position="86"/>
    </location>
</feature>
<protein>
    <submittedName>
        <fullName evidence="3">Uncharacterized protein</fullName>
    </submittedName>
</protein>
<name>A0A914X315_9BILA</name>
<dbReference type="Proteomes" id="UP000887566">
    <property type="component" value="Unplaced"/>
</dbReference>
<accession>A0A914X315</accession>
<sequence>MESRETMSKRPLGRDPYGSRYTIEHDTTGRIVQLSDPNRPPRRAELDGGQKTQANDDARKATTGTSMTSSGRPNERTERINERTNDFGRPPADKANNGRQRINEQRQAPSG</sequence>
<reference evidence="3" key="1">
    <citation type="submission" date="2022-11" db="UniProtKB">
        <authorList>
            <consortium name="WormBaseParasite"/>
        </authorList>
    </citation>
    <scope>IDENTIFICATION</scope>
</reference>
<evidence type="ECO:0000256" key="1">
    <source>
        <dbReference type="SAM" id="MobiDB-lite"/>
    </source>
</evidence>
<organism evidence="2 3">
    <name type="scientific">Plectus sambesii</name>
    <dbReference type="NCBI Taxonomy" id="2011161"/>
    <lineage>
        <taxon>Eukaryota</taxon>
        <taxon>Metazoa</taxon>
        <taxon>Ecdysozoa</taxon>
        <taxon>Nematoda</taxon>
        <taxon>Chromadorea</taxon>
        <taxon>Plectida</taxon>
        <taxon>Plectina</taxon>
        <taxon>Plectoidea</taxon>
        <taxon>Plectidae</taxon>
        <taxon>Plectus</taxon>
    </lineage>
</organism>
<feature type="compositionally biased region" description="Polar residues" evidence="1">
    <location>
        <begin position="62"/>
        <end position="72"/>
    </location>
</feature>
<dbReference type="AlphaFoldDB" id="A0A914X315"/>
<evidence type="ECO:0000313" key="3">
    <source>
        <dbReference type="WBParaSite" id="PSAMB.scaffold6229size9922.g28111.t1"/>
    </source>
</evidence>